<reference evidence="2 3" key="1">
    <citation type="submission" date="2019-10" db="EMBL/GenBank/DDBJ databases">
        <authorList>
            <person name="Palmer J.M."/>
        </authorList>
    </citation>
    <scope>NUCLEOTIDE SEQUENCE [LARGE SCALE GENOMIC DNA]</scope>
    <source>
        <strain evidence="2 3">TWF730</strain>
    </source>
</reference>
<dbReference type="InterPro" id="IPR001214">
    <property type="entry name" value="SET_dom"/>
</dbReference>
<evidence type="ECO:0000313" key="3">
    <source>
        <dbReference type="Proteomes" id="UP001373714"/>
    </source>
</evidence>
<dbReference type="Pfam" id="PF00856">
    <property type="entry name" value="SET"/>
    <property type="match status" value="1"/>
</dbReference>
<dbReference type="InterPro" id="IPR011990">
    <property type="entry name" value="TPR-like_helical_dom_sf"/>
</dbReference>
<gene>
    <name evidence="2" type="ORF">TWF730_009114</name>
</gene>
<dbReference type="AlphaFoldDB" id="A0AAV9V0L7"/>
<dbReference type="CDD" id="cd20071">
    <property type="entry name" value="SET_SMYD"/>
    <property type="match status" value="1"/>
</dbReference>
<dbReference type="Gene3D" id="2.170.270.10">
    <property type="entry name" value="SET domain"/>
    <property type="match status" value="1"/>
</dbReference>
<keyword evidence="3" id="KW-1185">Reference proteome</keyword>
<dbReference type="InterPro" id="IPR046341">
    <property type="entry name" value="SET_dom_sf"/>
</dbReference>
<comment type="caution">
    <text evidence="2">The sequence shown here is derived from an EMBL/GenBank/DDBJ whole genome shotgun (WGS) entry which is preliminary data.</text>
</comment>
<dbReference type="SUPFAM" id="SSF48452">
    <property type="entry name" value="TPR-like"/>
    <property type="match status" value="1"/>
</dbReference>
<feature type="domain" description="SET" evidence="1">
    <location>
        <begin position="366"/>
        <end position="562"/>
    </location>
</feature>
<dbReference type="SUPFAM" id="SSF82199">
    <property type="entry name" value="SET domain"/>
    <property type="match status" value="1"/>
</dbReference>
<dbReference type="PANTHER" id="PTHR47643">
    <property type="entry name" value="TPR DOMAIN PROTEIN (AFU_ORTHOLOGUE AFUA_5G12710)"/>
    <property type="match status" value="1"/>
</dbReference>
<proteinExistence type="predicted"/>
<evidence type="ECO:0000313" key="2">
    <source>
        <dbReference type="EMBL" id="KAK6352284.1"/>
    </source>
</evidence>
<dbReference type="Gene3D" id="1.25.40.10">
    <property type="entry name" value="Tetratricopeptide repeat domain"/>
    <property type="match status" value="1"/>
</dbReference>
<accession>A0AAV9V0L7</accession>
<dbReference type="InterPro" id="IPR053209">
    <property type="entry name" value="Gramillin-biosynth_MTr"/>
</dbReference>
<dbReference type="Proteomes" id="UP001373714">
    <property type="component" value="Unassembled WGS sequence"/>
</dbReference>
<evidence type="ECO:0000259" key="1">
    <source>
        <dbReference type="PROSITE" id="PS50280"/>
    </source>
</evidence>
<protein>
    <recommendedName>
        <fullName evidence="1">SET domain-containing protein</fullName>
    </recommendedName>
</protein>
<name>A0AAV9V0L7_9PEZI</name>
<dbReference type="PANTHER" id="PTHR47643:SF2">
    <property type="entry name" value="TPR DOMAIN PROTEIN (AFU_ORTHOLOGUE AFUA_5G12710)"/>
    <property type="match status" value="1"/>
</dbReference>
<sequence length="763" mass="86459">MGSLWDKSPNLRVKTSFTQFEWDQLEMQTQIQERAIALAGQKIEMSSHLTKEHLISLLKKRKPLDEGSSFASAKHNLTEYYIEPYPPSRKSLSDLESITLKDLRMETRHSGNKIFVKTVCPAKRIVSVSVIVEDENGNPGQLQIFNLGRKVDLGEFLPVGQILCVKEPLFKISTTAIQSLRVDHPSDLALMEEDDEEVPEVWRVENMARSVEDYKDIGNKAVRAGKLAEAIKWYTKGILACGHDESNTALRLSLLLNRSLTRIQRREYEFSLEDAESALLIDPLNEKGLYRKAKSLYNLRRFAKCGGALTKLLANYPNSQLAKDDLTRTRKRLLEEMKGEYDFKKMVNMAKNDFDSQEYDFADYTIPVCPKASTISGNGLFTAKDVKMGDLLYVVKAFANCRGRDNGVSVMIHPMKSHVDQGVGAFLTSAILEKLSRNPGAYKDLLKLHNTYDGPGRDGGQTDEVIDSFLIRAICNSNAFSSCSYYDEFPEMHPDDYGAPSSRNPQKSQDEPFDPNSGLWILPSYTNHSCIPNARRTFFGDMMILRAVVDMPKDTEILISYSDSLVRYKIRRDMFNTSWKFTCNCKLCQFQSAPGINEETEEIAKKLNEVITRVNEATTTTVKDMEELRLLIVRLEKTYIFDATEVPRRFLGENILRLYGFLNELGMAHPAYNTLHAAPPAWGAVYHATPEKGVEFQHKGWIDADLVRAYVRLATVTGLMGGKVFRDWKKVAKEAYRVVVGEDVTFEETFGEVIVRYARKSGA</sequence>
<organism evidence="2 3">
    <name type="scientific">Orbilia blumenaviensis</name>
    <dbReference type="NCBI Taxonomy" id="1796055"/>
    <lineage>
        <taxon>Eukaryota</taxon>
        <taxon>Fungi</taxon>
        <taxon>Dikarya</taxon>
        <taxon>Ascomycota</taxon>
        <taxon>Pezizomycotina</taxon>
        <taxon>Orbiliomycetes</taxon>
        <taxon>Orbiliales</taxon>
        <taxon>Orbiliaceae</taxon>
        <taxon>Orbilia</taxon>
    </lineage>
</organism>
<dbReference type="EMBL" id="JAVHNS010000006">
    <property type="protein sequence ID" value="KAK6352284.1"/>
    <property type="molecule type" value="Genomic_DNA"/>
</dbReference>
<dbReference type="PROSITE" id="PS50280">
    <property type="entry name" value="SET"/>
    <property type="match status" value="1"/>
</dbReference>